<sequence length="327" mass="37039">MSRRLHPQNIEFSGTTGHSTISIPTSNGYLIFKCLGPGRCPGCSLCSSTSAMPVSSQTRSATTPRRSNAKPTRSKPSSSKEIPNTFQFQLELNETHRDGSERIQPVNMTLKNSPERYVPYPEHVAFAFGYPPHSFLVGCKPPSRFPLDTSIVFERAQKQNASPQFGLLLSDCLLLGVHENNVDIRLPDWPVFSQDYVRNLKEPKVFWELVWPGYLHTKWCVSIPIQGRNGLLTRRELGYIIASEYKKFIEASLACMRGDFQGREPNWRFSKDRYLFEDLKLTTFWNLTENVWRTSMMVSTRCSPDDGCTLAGAGYYGLSDGKTMVTQ</sequence>
<comment type="caution">
    <text evidence="2">The sequence shown here is derived from an EMBL/GenBank/DDBJ whole genome shotgun (WGS) entry which is preliminary data.</text>
</comment>
<feature type="region of interest" description="Disordered" evidence="1">
    <location>
        <begin position="49"/>
        <end position="84"/>
    </location>
</feature>
<dbReference type="EMBL" id="JBANRG010000013">
    <property type="protein sequence ID" value="KAK7461439.1"/>
    <property type="molecule type" value="Genomic_DNA"/>
</dbReference>
<evidence type="ECO:0000313" key="2">
    <source>
        <dbReference type="EMBL" id="KAK7461439.1"/>
    </source>
</evidence>
<gene>
    <name evidence="2" type="ORF">VKT23_008617</name>
</gene>
<protein>
    <submittedName>
        <fullName evidence="2">Uncharacterized protein</fullName>
    </submittedName>
</protein>
<accession>A0ABR1JN23</accession>
<organism evidence="2 3">
    <name type="scientific">Marasmiellus scandens</name>
    <dbReference type="NCBI Taxonomy" id="2682957"/>
    <lineage>
        <taxon>Eukaryota</taxon>
        <taxon>Fungi</taxon>
        <taxon>Dikarya</taxon>
        <taxon>Basidiomycota</taxon>
        <taxon>Agaricomycotina</taxon>
        <taxon>Agaricomycetes</taxon>
        <taxon>Agaricomycetidae</taxon>
        <taxon>Agaricales</taxon>
        <taxon>Marasmiineae</taxon>
        <taxon>Omphalotaceae</taxon>
        <taxon>Marasmiellus</taxon>
    </lineage>
</organism>
<keyword evidence="3" id="KW-1185">Reference proteome</keyword>
<dbReference type="Proteomes" id="UP001498398">
    <property type="component" value="Unassembled WGS sequence"/>
</dbReference>
<evidence type="ECO:0000313" key="3">
    <source>
        <dbReference type="Proteomes" id="UP001498398"/>
    </source>
</evidence>
<reference evidence="2 3" key="1">
    <citation type="submission" date="2024-01" db="EMBL/GenBank/DDBJ databases">
        <title>A draft genome for the cacao thread blight pathogen Marasmiellus scandens.</title>
        <authorList>
            <person name="Baruah I.K."/>
            <person name="Leung J."/>
            <person name="Bukari Y."/>
            <person name="Amoako-Attah I."/>
            <person name="Meinhardt L.W."/>
            <person name="Bailey B.A."/>
            <person name="Cohen S.P."/>
        </authorList>
    </citation>
    <scope>NUCLEOTIDE SEQUENCE [LARGE SCALE GENOMIC DNA]</scope>
    <source>
        <strain evidence="2 3">GH-19</strain>
    </source>
</reference>
<evidence type="ECO:0000256" key="1">
    <source>
        <dbReference type="SAM" id="MobiDB-lite"/>
    </source>
</evidence>
<name>A0ABR1JN23_9AGAR</name>
<proteinExistence type="predicted"/>